<accession>A0ABD0JNX0</accession>
<evidence type="ECO:0000313" key="8">
    <source>
        <dbReference type="EMBL" id="KAK7476380.1"/>
    </source>
</evidence>
<protein>
    <submittedName>
        <fullName evidence="8">Uncharacterized protein</fullName>
    </submittedName>
</protein>
<dbReference type="SMART" id="SM00249">
    <property type="entry name" value="PHD"/>
    <property type="match status" value="1"/>
</dbReference>
<dbReference type="PROSITE" id="PS01359">
    <property type="entry name" value="ZF_PHD_1"/>
    <property type="match status" value="1"/>
</dbReference>
<dbReference type="InterPro" id="IPR007527">
    <property type="entry name" value="Znf_SWIM"/>
</dbReference>
<feature type="region of interest" description="Disordered" evidence="5">
    <location>
        <begin position="678"/>
        <end position="704"/>
    </location>
</feature>
<dbReference type="Gene3D" id="3.90.320.10">
    <property type="match status" value="1"/>
</dbReference>
<dbReference type="InterPro" id="IPR011335">
    <property type="entry name" value="Restrct_endonuc-II-like"/>
</dbReference>
<dbReference type="EMBL" id="JACVVK020000377">
    <property type="protein sequence ID" value="KAK7476380.1"/>
    <property type="molecule type" value="Genomic_DNA"/>
</dbReference>
<dbReference type="InterPro" id="IPR001965">
    <property type="entry name" value="Znf_PHD"/>
</dbReference>
<reference evidence="8 9" key="1">
    <citation type="journal article" date="2023" name="Sci. Data">
        <title>Genome assembly of the Korean intertidal mud-creeper Batillaria attramentaria.</title>
        <authorList>
            <person name="Patra A.K."/>
            <person name="Ho P.T."/>
            <person name="Jun S."/>
            <person name="Lee S.J."/>
            <person name="Kim Y."/>
            <person name="Won Y.J."/>
        </authorList>
    </citation>
    <scope>NUCLEOTIDE SEQUENCE [LARGE SCALE GENOMIC DNA]</scope>
    <source>
        <strain evidence="8">Wonlab-2016</strain>
    </source>
</reference>
<organism evidence="8 9">
    <name type="scientific">Batillaria attramentaria</name>
    <dbReference type="NCBI Taxonomy" id="370345"/>
    <lineage>
        <taxon>Eukaryota</taxon>
        <taxon>Metazoa</taxon>
        <taxon>Spiralia</taxon>
        <taxon>Lophotrochozoa</taxon>
        <taxon>Mollusca</taxon>
        <taxon>Gastropoda</taxon>
        <taxon>Caenogastropoda</taxon>
        <taxon>Sorbeoconcha</taxon>
        <taxon>Cerithioidea</taxon>
        <taxon>Batillariidae</taxon>
        <taxon>Batillaria</taxon>
    </lineage>
</organism>
<dbReference type="AlphaFoldDB" id="A0ABD0JNX0"/>
<evidence type="ECO:0000256" key="1">
    <source>
        <dbReference type="ARBA" id="ARBA00022723"/>
    </source>
</evidence>
<dbReference type="GO" id="GO:0008270">
    <property type="term" value="F:zinc ion binding"/>
    <property type="evidence" value="ECO:0007669"/>
    <property type="project" value="UniProtKB-KW"/>
</dbReference>
<sequence length="766" mass="85284">MEMDAIRLWRVPVLQNFLRERGLKTTGSKEELVALVWACHVFGKEPVPSASETTKTLAKEYAALLVVNGKRLPDPFTELKEGWQDESAREKWPPTSYADMAEFLLDCRADSKRRRQLLTDYKEGKAYSYFDSKWLQTVFYHEIDSNSEFCFLKAKVTPSQAVNAVPHRAWVAIQKKTGRIVSAYCSCMAGLGSSCNHVAAILFKVDWVWGLADKSCTSGACQWNVPSAKKGLEPCRVQDMNIYKPKKHKEAQNINSVAKRLFTTQRSRDDTPLTLDELTGQLYGVCPSAVIFQYAAPHEQPSYAPDCEVNVEKEEVVETSCRIPEPLLMTARKHSSVKNFLANLPCYTSEEVKRIEEATREQSSSECWRQQRQGRIGASIANRCATKMKTISACDGQGQINIKSLISEILGQGPNLDAIPAIQYGKNMEADALLEYQDRHPAIYQHDVKVERSGLWVHKELPFVSASPDGMFSCACGEGLVEIKCPFSSKGKKPGKHLTCLEQEKETGCLKLRRSHSYYTQVQQQLGVTGRNFCDFFVYCGRGLFFLERIYPDCAFMAEKLQLVVSFFSEFVAPLMISGMDLAEKPPSSPVPQVSSNSKDVSATLHQETSLPSHLVITVTDPQALTGQKPRTLLVVNTPVSQSAALGTPLNTCTLPKTPQPVSATSISSQQNVCVTPASSKKKAATPSPPVPAQPKKKTRRRRKKADLNCVYSCGKCSMRCLEAEEITQPGENSVGCDKCGLWFHWECVLFSPSKSKKSWHCSNCS</sequence>
<evidence type="ECO:0000256" key="5">
    <source>
        <dbReference type="SAM" id="MobiDB-lite"/>
    </source>
</evidence>
<dbReference type="Proteomes" id="UP001519460">
    <property type="component" value="Unassembled WGS sequence"/>
</dbReference>
<dbReference type="InterPro" id="IPR011011">
    <property type="entry name" value="Znf_FYVE_PHD"/>
</dbReference>
<dbReference type="CDD" id="cd22343">
    <property type="entry name" value="PDDEXK_lambda_exonuclease-like"/>
    <property type="match status" value="1"/>
</dbReference>
<dbReference type="GO" id="GO:0006281">
    <property type="term" value="P:DNA repair"/>
    <property type="evidence" value="ECO:0007669"/>
    <property type="project" value="UniProtKB-ARBA"/>
</dbReference>
<dbReference type="PROSITE" id="PS50016">
    <property type="entry name" value="ZF_PHD_2"/>
    <property type="match status" value="1"/>
</dbReference>
<feature type="domain" description="PHD-type" evidence="6">
    <location>
        <begin position="711"/>
        <end position="766"/>
    </location>
</feature>
<dbReference type="PROSITE" id="PS50966">
    <property type="entry name" value="ZF_SWIM"/>
    <property type="match status" value="1"/>
</dbReference>
<keyword evidence="2 4" id="KW-0863">Zinc-finger</keyword>
<evidence type="ECO:0000256" key="2">
    <source>
        <dbReference type="ARBA" id="ARBA00022771"/>
    </source>
</evidence>
<dbReference type="InterPro" id="IPR003034">
    <property type="entry name" value="SAP_dom"/>
</dbReference>
<feature type="compositionally biased region" description="Basic residues" evidence="5">
    <location>
        <begin position="695"/>
        <end position="704"/>
    </location>
</feature>
<dbReference type="SUPFAM" id="SSF52980">
    <property type="entry name" value="Restriction endonuclease-like"/>
    <property type="match status" value="1"/>
</dbReference>
<evidence type="ECO:0000259" key="7">
    <source>
        <dbReference type="PROSITE" id="PS50966"/>
    </source>
</evidence>
<dbReference type="Pfam" id="PF09588">
    <property type="entry name" value="YqaJ"/>
    <property type="match status" value="1"/>
</dbReference>
<dbReference type="PANTHER" id="PTHR47526:SF3">
    <property type="entry name" value="PHD-TYPE DOMAIN-CONTAINING PROTEIN"/>
    <property type="match status" value="1"/>
</dbReference>
<evidence type="ECO:0000313" key="9">
    <source>
        <dbReference type="Proteomes" id="UP001519460"/>
    </source>
</evidence>
<dbReference type="SUPFAM" id="SSF57903">
    <property type="entry name" value="FYVE/PHD zinc finger"/>
    <property type="match status" value="1"/>
</dbReference>
<evidence type="ECO:0000256" key="4">
    <source>
        <dbReference type="PROSITE-ProRule" id="PRU00325"/>
    </source>
</evidence>
<keyword evidence="1" id="KW-0479">Metal-binding</keyword>
<evidence type="ECO:0000256" key="3">
    <source>
        <dbReference type="ARBA" id="ARBA00022833"/>
    </source>
</evidence>
<name>A0ABD0JNX0_9CAEN</name>
<proteinExistence type="predicted"/>
<dbReference type="InterPro" id="IPR019786">
    <property type="entry name" value="Zinc_finger_PHD-type_CS"/>
</dbReference>
<dbReference type="PANTHER" id="PTHR47526">
    <property type="entry name" value="ATP-DEPENDENT DNA HELICASE"/>
    <property type="match status" value="1"/>
</dbReference>
<dbReference type="InterPro" id="IPR011604">
    <property type="entry name" value="PDDEXK-like_dom_sf"/>
</dbReference>
<dbReference type="Pfam" id="PF02037">
    <property type="entry name" value="SAP"/>
    <property type="match status" value="1"/>
</dbReference>
<keyword evidence="3" id="KW-0862">Zinc</keyword>
<dbReference type="InterPro" id="IPR019080">
    <property type="entry name" value="YqaJ_viral_recombinase"/>
</dbReference>
<keyword evidence="9" id="KW-1185">Reference proteome</keyword>
<dbReference type="InterPro" id="IPR013083">
    <property type="entry name" value="Znf_RING/FYVE/PHD"/>
</dbReference>
<feature type="domain" description="SWIM-type" evidence="7">
    <location>
        <begin position="169"/>
        <end position="206"/>
    </location>
</feature>
<evidence type="ECO:0000259" key="6">
    <source>
        <dbReference type="PROSITE" id="PS50016"/>
    </source>
</evidence>
<gene>
    <name evidence="8" type="ORF">BaRGS_00032380</name>
</gene>
<dbReference type="Gene3D" id="3.30.40.10">
    <property type="entry name" value="Zinc/RING finger domain, C3HC4 (zinc finger)"/>
    <property type="match status" value="1"/>
</dbReference>
<comment type="caution">
    <text evidence="8">The sequence shown here is derived from an EMBL/GenBank/DDBJ whole genome shotgun (WGS) entry which is preliminary data.</text>
</comment>
<dbReference type="InterPro" id="IPR019787">
    <property type="entry name" value="Znf_PHD-finger"/>
</dbReference>